<keyword evidence="2" id="KW-0472">Membrane</keyword>
<name>A0ABS6BFG7_9SPHN</name>
<sequence>MDTQSLVIILVALAAILAVVLLLRGRRQRVALSEQPVAEPERRTFAPTPREAKPAGPVMPRPEPEVAAAKAGTPPVGLAPLPVSFSPAAPGTPVPGDALTMLKGLGPKAAAQLNALGVTRFTDLAALDEAGVDALDAQMGSFRGRIRRDQWVEQARLLADGDRAAFEARYGKIS</sequence>
<gene>
    <name evidence="3" type="ORF">KOF26_04095</name>
</gene>
<evidence type="ECO:0000313" key="3">
    <source>
        <dbReference type="EMBL" id="MBU3077038.1"/>
    </source>
</evidence>
<feature type="transmembrane region" description="Helical" evidence="2">
    <location>
        <begin position="6"/>
        <end position="23"/>
    </location>
</feature>
<organism evidence="3 4">
    <name type="scientific">Sphingomonas quercus</name>
    <dbReference type="NCBI Taxonomy" id="2842451"/>
    <lineage>
        <taxon>Bacteria</taxon>
        <taxon>Pseudomonadati</taxon>
        <taxon>Pseudomonadota</taxon>
        <taxon>Alphaproteobacteria</taxon>
        <taxon>Sphingomonadales</taxon>
        <taxon>Sphingomonadaceae</taxon>
        <taxon>Sphingomonas</taxon>
    </lineage>
</organism>
<proteinExistence type="predicted"/>
<evidence type="ECO:0000256" key="2">
    <source>
        <dbReference type="SAM" id="Phobius"/>
    </source>
</evidence>
<accession>A0ABS6BFG7</accession>
<comment type="caution">
    <text evidence="3">The sequence shown here is derived from an EMBL/GenBank/DDBJ whole genome shotgun (WGS) entry which is preliminary data.</text>
</comment>
<reference evidence="3 4" key="1">
    <citation type="submission" date="2021-06" db="EMBL/GenBank/DDBJ databases">
        <title>Sphingomonas sp. XMGL2, whole genome shotgun sequencing project.</title>
        <authorList>
            <person name="Zhao G."/>
            <person name="Shen L."/>
        </authorList>
    </citation>
    <scope>NUCLEOTIDE SEQUENCE [LARGE SCALE GENOMIC DNA]</scope>
    <source>
        <strain evidence="3 4">XMGL2</strain>
    </source>
</reference>
<keyword evidence="2" id="KW-1133">Transmembrane helix</keyword>
<evidence type="ECO:0000313" key="4">
    <source>
        <dbReference type="Proteomes" id="UP000776276"/>
    </source>
</evidence>
<dbReference type="Proteomes" id="UP000776276">
    <property type="component" value="Unassembled WGS sequence"/>
</dbReference>
<evidence type="ECO:0008006" key="5">
    <source>
        <dbReference type="Google" id="ProtNLM"/>
    </source>
</evidence>
<keyword evidence="4" id="KW-1185">Reference proteome</keyword>
<dbReference type="EMBL" id="JAHKRT010000002">
    <property type="protein sequence ID" value="MBU3077038.1"/>
    <property type="molecule type" value="Genomic_DNA"/>
</dbReference>
<evidence type="ECO:0000256" key="1">
    <source>
        <dbReference type="SAM" id="MobiDB-lite"/>
    </source>
</evidence>
<feature type="region of interest" description="Disordered" evidence="1">
    <location>
        <begin position="33"/>
        <end position="73"/>
    </location>
</feature>
<keyword evidence="2" id="KW-0812">Transmembrane</keyword>
<protein>
    <recommendedName>
        <fullName evidence="5">Flap endonuclease-1-like 5' DNA nuclease</fullName>
    </recommendedName>
</protein>
<dbReference type="RefSeq" id="WP_216320546.1">
    <property type="nucleotide sequence ID" value="NZ_JAHKRT010000002.1"/>
</dbReference>